<evidence type="ECO:0000256" key="1">
    <source>
        <dbReference type="ARBA" id="ARBA00004651"/>
    </source>
</evidence>
<dbReference type="Gene3D" id="1.10.3720.10">
    <property type="entry name" value="MetI-like"/>
    <property type="match status" value="1"/>
</dbReference>
<dbReference type="RefSeq" id="WP_378052878.1">
    <property type="nucleotide sequence ID" value="NZ_JBHMDN010000069.1"/>
</dbReference>
<keyword evidence="2 7" id="KW-0813">Transport</keyword>
<feature type="transmembrane region" description="Helical" evidence="7">
    <location>
        <begin position="288"/>
        <end position="309"/>
    </location>
</feature>
<evidence type="ECO:0000256" key="5">
    <source>
        <dbReference type="ARBA" id="ARBA00022989"/>
    </source>
</evidence>
<evidence type="ECO:0000256" key="7">
    <source>
        <dbReference type="RuleBase" id="RU363032"/>
    </source>
</evidence>
<evidence type="ECO:0000256" key="6">
    <source>
        <dbReference type="ARBA" id="ARBA00023136"/>
    </source>
</evidence>
<organism evidence="9 10">
    <name type="scientific">Cohnella cellulosilytica</name>
    <dbReference type="NCBI Taxonomy" id="986710"/>
    <lineage>
        <taxon>Bacteria</taxon>
        <taxon>Bacillati</taxon>
        <taxon>Bacillota</taxon>
        <taxon>Bacilli</taxon>
        <taxon>Bacillales</taxon>
        <taxon>Paenibacillaceae</taxon>
        <taxon>Cohnella</taxon>
    </lineage>
</organism>
<dbReference type="InterPro" id="IPR045621">
    <property type="entry name" value="BPD_transp_1_N"/>
</dbReference>
<keyword evidence="4 7" id="KW-0812">Transmembrane</keyword>
<keyword evidence="10" id="KW-1185">Reference proteome</keyword>
<sequence length="315" mass="34262">MASYLLKKIGQLVPTLLGVITLVFIVIRLIPGDATSAMAGDSLSGDALNALRTRLGLDTPMWQQYLNYWGDLLRLDLGKTMVTGQSILGLIGDALPITFVIALLTIAIACVIAVALGTIAAFTAHKGKKVVDNVLTWIAMLVDLMPSFWVALLLMLLFTLTLGWLPATGPVDFGDPAALLKRIALPLIVLCLGQISTIARITRTSVLEVLNEDYIRTARAFGMPQLRVVFRHALKNAAMPIITVAGLAFGGLMNGTVITEFIFSIPGIGSLLIGGIKMRDYTLVQNVILVYSLLFIIVNMLTDILYRYMDPRVKY</sequence>
<dbReference type="InterPro" id="IPR035906">
    <property type="entry name" value="MetI-like_sf"/>
</dbReference>
<proteinExistence type="inferred from homology"/>
<dbReference type="PROSITE" id="PS50928">
    <property type="entry name" value="ABC_TM1"/>
    <property type="match status" value="1"/>
</dbReference>
<feature type="transmembrane region" description="Helical" evidence="7">
    <location>
        <begin position="97"/>
        <end position="122"/>
    </location>
</feature>
<evidence type="ECO:0000256" key="2">
    <source>
        <dbReference type="ARBA" id="ARBA00022448"/>
    </source>
</evidence>
<evidence type="ECO:0000313" key="9">
    <source>
        <dbReference type="EMBL" id="MFC7150483.1"/>
    </source>
</evidence>
<name>A0ABW2FBN9_9BACL</name>
<comment type="subcellular location">
    <subcellularLocation>
        <location evidence="1 7">Cell membrane</location>
        <topology evidence="1 7">Multi-pass membrane protein</topology>
    </subcellularLocation>
</comment>
<dbReference type="SUPFAM" id="SSF161098">
    <property type="entry name" value="MetI-like"/>
    <property type="match status" value="1"/>
</dbReference>
<dbReference type="Proteomes" id="UP001596378">
    <property type="component" value="Unassembled WGS sequence"/>
</dbReference>
<gene>
    <name evidence="9" type="ORF">ACFQMJ_18280</name>
</gene>
<keyword evidence="6 7" id="KW-0472">Membrane</keyword>
<dbReference type="PANTHER" id="PTHR43163:SF6">
    <property type="entry name" value="DIPEPTIDE TRANSPORT SYSTEM PERMEASE PROTEIN DPPB-RELATED"/>
    <property type="match status" value="1"/>
</dbReference>
<feature type="transmembrane region" description="Helical" evidence="7">
    <location>
        <begin position="183"/>
        <end position="201"/>
    </location>
</feature>
<dbReference type="CDD" id="cd06261">
    <property type="entry name" value="TM_PBP2"/>
    <property type="match status" value="1"/>
</dbReference>
<dbReference type="PANTHER" id="PTHR43163">
    <property type="entry name" value="DIPEPTIDE TRANSPORT SYSTEM PERMEASE PROTEIN DPPB-RELATED"/>
    <property type="match status" value="1"/>
</dbReference>
<evidence type="ECO:0000313" key="10">
    <source>
        <dbReference type="Proteomes" id="UP001596378"/>
    </source>
</evidence>
<keyword evidence="3" id="KW-1003">Cell membrane</keyword>
<keyword evidence="5 7" id="KW-1133">Transmembrane helix</keyword>
<evidence type="ECO:0000256" key="3">
    <source>
        <dbReference type="ARBA" id="ARBA00022475"/>
    </source>
</evidence>
<feature type="domain" description="ABC transmembrane type-1" evidence="8">
    <location>
        <begin position="95"/>
        <end position="306"/>
    </location>
</feature>
<dbReference type="Pfam" id="PF19300">
    <property type="entry name" value="BPD_transp_1_N"/>
    <property type="match status" value="1"/>
</dbReference>
<dbReference type="Pfam" id="PF00528">
    <property type="entry name" value="BPD_transp_1"/>
    <property type="match status" value="1"/>
</dbReference>
<evidence type="ECO:0000256" key="4">
    <source>
        <dbReference type="ARBA" id="ARBA00022692"/>
    </source>
</evidence>
<dbReference type="EMBL" id="JBHTAI010000011">
    <property type="protein sequence ID" value="MFC7150483.1"/>
    <property type="molecule type" value="Genomic_DNA"/>
</dbReference>
<feature type="transmembrane region" description="Helical" evidence="7">
    <location>
        <begin position="233"/>
        <end position="252"/>
    </location>
</feature>
<evidence type="ECO:0000259" key="8">
    <source>
        <dbReference type="PROSITE" id="PS50928"/>
    </source>
</evidence>
<feature type="transmembrane region" description="Helical" evidence="7">
    <location>
        <begin position="12"/>
        <end position="30"/>
    </location>
</feature>
<feature type="transmembrane region" description="Helical" evidence="7">
    <location>
        <begin position="134"/>
        <end position="163"/>
    </location>
</feature>
<dbReference type="InterPro" id="IPR000515">
    <property type="entry name" value="MetI-like"/>
</dbReference>
<protein>
    <submittedName>
        <fullName evidence="9">ABC transporter permease</fullName>
    </submittedName>
</protein>
<reference evidence="10" key="1">
    <citation type="journal article" date="2019" name="Int. J. Syst. Evol. Microbiol.">
        <title>The Global Catalogue of Microorganisms (GCM) 10K type strain sequencing project: providing services to taxonomists for standard genome sequencing and annotation.</title>
        <authorList>
            <consortium name="The Broad Institute Genomics Platform"/>
            <consortium name="The Broad Institute Genome Sequencing Center for Infectious Disease"/>
            <person name="Wu L."/>
            <person name="Ma J."/>
        </authorList>
    </citation>
    <scope>NUCLEOTIDE SEQUENCE [LARGE SCALE GENOMIC DNA]</scope>
    <source>
        <strain evidence="10">KCTC 12907</strain>
    </source>
</reference>
<comment type="caution">
    <text evidence="9">The sequence shown here is derived from an EMBL/GenBank/DDBJ whole genome shotgun (WGS) entry which is preliminary data.</text>
</comment>
<comment type="similarity">
    <text evidence="7">Belongs to the binding-protein-dependent transport system permease family.</text>
</comment>
<accession>A0ABW2FBN9</accession>